<dbReference type="FunFam" id="1.20.5.110:FF:000008">
    <property type="entry name" value="Syntaxin 132"/>
    <property type="match status" value="1"/>
</dbReference>
<feature type="repeat" description="PPR" evidence="8">
    <location>
        <begin position="530"/>
        <end position="564"/>
    </location>
</feature>
<dbReference type="Gene3D" id="1.20.5.110">
    <property type="match status" value="1"/>
</dbReference>
<dbReference type="InterPro" id="IPR046960">
    <property type="entry name" value="PPR_At4g14850-like_plant"/>
</dbReference>
<dbReference type="PROSITE" id="PS00914">
    <property type="entry name" value="SYNTAXIN"/>
    <property type="match status" value="1"/>
</dbReference>
<evidence type="ECO:0000259" key="12">
    <source>
        <dbReference type="PROSITE" id="PS50192"/>
    </source>
</evidence>
<dbReference type="PROSITE" id="PS50192">
    <property type="entry name" value="T_SNARE"/>
    <property type="match status" value="1"/>
</dbReference>
<protein>
    <recommendedName>
        <fullName evidence="12">t-SNARE coiled-coil homology domain-containing protein</fullName>
    </recommendedName>
</protein>
<dbReference type="OrthoDB" id="185373at2759"/>
<evidence type="ECO:0000256" key="6">
    <source>
        <dbReference type="ARBA" id="ARBA00023054"/>
    </source>
</evidence>
<sequence>MNDLFSPSLKKYQDLKQQVQMDDLELGTGGTDPSQNESIDLAKFFEDVENVKEDMKEVENLHKRLQESNEESKIVHSAQKVKDIRARMDSDVTLVLKRVKIIKGKLEGLERSNVANRKNLGYGPGSSADRTRTSVVSGLGKKLKVLMDDFQALRAKMNSEYKDTVARRYFTVTGENADDELIDNLISSGESESFLQKAIQEQGRGQIMDTISEIQERHDAVKEIEKNLIELHQIFLDMAALVEAQGQQLNDIESHVAHASSFVRRGTEQLTEAREVQKSSRKCTCIAILLIILLIIVLTFPLWSPLITMSMFLKLFVHRHYSSVTFFTNPPSKESEIIHLCRSGLLSQAIKLLKTTEKISSKPIVYATLIQTCTKSYSFNHGVQFHTHVIKTGIETDRFVGNSLLALYFKLGSKFLETRRFFDGMVYKDVVAWSSMITGYVRIGKPKISLELYGEMIDLGFEPNGFTLSAVIKACSEIGKLKLGSGFHGVVISRGFEENNVIVSALIDMYGKNYASGDALKLFDELPEPDAVCWTSVISALTRNELHEEALGFFYTMHRKNGLALDLFTFGSVLTALGNSGRTRQGREVHAKIVTAGHCGNVIVDSSLVDMYAKCGVVDESQRVFDRMDKRNSVSWCALMGGYCQKGEFDIVIELFRTMGEVDLYSFGTVLRACAGLAVLKSGKEVHCQYLRRGGWSDVIVESALVDLYAKCGFDNYAYVIFRQMNVRNSVTWNSMISGFALNGKGAEAIAVFKEMISEGVKPDYISFIAVLFACSHSGMVDEGRKYYLSMINEYGIKAHIEHYSCMVDLLGRVGEVEEAESLILGAEFRNDASLWATLLGACTSSTNPTVAERIAKKMMELNPDYHLSYVLLANVYRAVGRWADALEIRRQMQEKRVNKITGKSWI</sequence>
<dbReference type="GO" id="GO:0006886">
    <property type="term" value="P:intracellular protein transport"/>
    <property type="evidence" value="ECO:0007669"/>
    <property type="project" value="InterPro"/>
</dbReference>
<feature type="repeat" description="PPR" evidence="8">
    <location>
        <begin position="632"/>
        <end position="666"/>
    </location>
</feature>
<keyword evidence="11" id="KW-1133">Transmembrane helix</keyword>
<dbReference type="Pfam" id="PF20431">
    <property type="entry name" value="E_motif"/>
    <property type="match status" value="1"/>
</dbReference>
<evidence type="ECO:0000256" key="10">
    <source>
        <dbReference type="SAM" id="Coils"/>
    </source>
</evidence>
<proteinExistence type="inferred from homology"/>
<comment type="similarity">
    <text evidence="1 9">Belongs to the syntaxin family.</text>
</comment>
<keyword evidence="2" id="KW-0813">Transport</keyword>
<dbReference type="FunFam" id="1.25.40.10:FF:001535">
    <property type="entry name" value="Putative pentatricopeptide repeat-containing protein, mitochondrial"/>
    <property type="match status" value="1"/>
</dbReference>
<keyword evidence="11" id="KW-0812">Transmembrane</keyword>
<feature type="coiled-coil region" evidence="10">
    <location>
        <begin position="41"/>
        <end position="75"/>
    </location>
</feature>
<dbReference type="Gene3D" id="1.20.58.70">
    <property type="match status" value="1"/>
</dbReference>
<keyword evidence="3" id="KW-0677">Repeat</keyword>
<dbReference type="CDD" id="cd00179">
    <property type="entry name" value="SynN"/>
    <property type="match status" value="1"/>
</dbReference>
<evidence type="ECO:0000313" key="13">
    <source>
        <dbReference type="EMBL" id="KAG5579221.1"/>
    </source>
</evidence>
<dbReference type="EMBL" id="JACXVP010000010">
    <property type="protein sequence ID" value="KAG5579221.1"/>
    <property type="molecule type" value="Genomic_DNA"/>
</dbReference>
<keyword evidence="4" id="KW-0653">Protein transport</keyword>
<feature type="repeat" description="PPR" evidence="8">
    <location>
        <begin position="729"/>
        <end position="763"/>
    </location>
</feature>
<dbReference type="GO" id="GO:0016192">
    <property type="term" value="P:vesicle-mediated transport"/>
    <property type="evidence" value="ECO:0007669"/>
    <property type="project" value="InterPro"/>
</dbReference>
<dbReference type="Proteomes" id="UP000824120">
    <property type="component" value="Chromosome 10"/>
</dbReference>
<comment type="caution">
    <text evidence="13">The sequence shown here is derived from an EMBL/GenBank/DDBJ whole genome shotgun (WGS) entry which is preliminary data.</text>
</comment>
<keyword evidence="5" id="KW-0007">Acetylation</keyword>
<gene>
    <name evidence="13" type="ORF">H5410_049848</name>
</gene>
<dbReference type="Pfam" id="PF13041">
    <property type="entry name" value="PPR_2"/>
    <property type="match status" value="2"/>
</dbReference>
<keyword evidence="6 10" id="KW-0175">Coiled coil</keyword>
<dbReference type="SMART" id="SM00397">
    <property type="entry name" value="t_SNARE"/>
    <property type="match status" value="1"/>
</dbReference>
<dbReference type="InterPro" id="IPR010989">
    <property type="entry name" value="SNARE"/>
</dbReference>
<dbReference type="GO" id="GO:0005484">
    <property type="term" value="F:SNAP receptor activity"/>
    <property type="evidence" value="ECO:0007669"/>
    <property type="project" value="InterPro"/>
</dbReference>
<dbReference type="Pfam" id="PF01535">
    <property type="entry name" value="PPR"/>
    <property type="match status" value="5"/>
</dbReference>
<dbReference type="InterPro" id="IPR000727">
    <property type="entry name" value="T_SNARE_dom"/>
</dbReference>
<dbReference type="InterPro" id="IPR006011">
    <property type="entry name" value="Syntaxin_N"/>
</dbReference>
<dbReference type="InterPro" id="IPR011990">
    <property type="entry name" value="TPR-like_helical_dom_sf"/>
</dbReference>
<dbReference type="SMART" id="SM00503">
    <property type="entry name" value="SynN"/>
    <property type="match status" value="1"/>
</dbReference>
<name>A0A9J5WVC2_SOLCO</name>
<keyword evidence="14" id="KW-1185">Reference proteome</keyword>
<dbReference type="PANTHER" id="PTHR47926:SF525">
    <property type="entry name" value="EMB2261"/>
    <property type="match status" value="1"/>
</dbReference>
<dbReference type="PANTHER" id="PTHR47926">
    <property type="entry name" value="PENTATRICOPEPTIDE REPEAT-CONTAINING PROTEIN"/>
    <property type="match status" value="1"/>
</dbReference>
<accession>A0A9J5WVC2</accession>
<dbReference type="InterPro" id="IPR006012">
    <property type="entry name" value="Syntaxin/epimorphin_CS"/>
</dbReference>
<comment type="similarity">
    <text evidence="7">Belongs to the PPR family. PCMP-E subfamily.</text>
</comment>
<dbReference type="NCBIfam" id="TIGR00756">
    <property type="entry name" value="PPR"/>
    <property type="match status" value="4"/>
</dbReference>
<evidence type="ECO:0000256" key="2">
    <source>
        <dbReference type="ARBA" id="ARBA00022448"/>
    </source>
</evidence>
<dbReference type="AlphaFoldDB" id="A0A9J5WVC2"/>
<evidence type="ECO:0000256" key="5">
    <source>
        <dbReference type="ARBA" id="ARBA00022990"/>
    </source>
</evidence>
<dbReference type="Pfam" id="PF05739">
    <property type="entry name" value="SNARE"/>
    <property type="match status" value="1"/>
</dbReference>
<dbReference type="SUPFAM" id="SSF47661">
    <property type="entry name" value="t-snare proteins"/>
    <property type="match status" value="1"/>
</dbReference>
<feature type="transmembrane region" description="Helical" evidence="11">
    <location>
        <begin position="283"/>
        <end position="303"/>
    </location>
</feature>
<dbReference type="GO" id="GO:0009451">
    <property type="term" value="P:RNA modification"/>
    <property type="evidence" value="ECO:0007669"/>
    <property type="project" value="InterPro"/>
</dbReference>
<dbReference type="InterPro" id="IPR002885">
    <property type="entry name" value="PPR_rpt"/>
</dbReference>
<dbReference type="GO" id="GO:0016020">
    <property type="term" value="C:membrane"/>
    <property type="evidence" value="ECO:0007669"/>
    <property type="project" value="InterPro"/>
</dbReference>
<keyword evidence="11" id="KW-0472">Membrane</keyword>
<dbReference type="GO" id="GO:0003723">
    <property type="term" value="F:RNA binding"/>
    <property type="evidence" value="ECO:0007669"/>
    <property type="project" value="InterPro"/>
</dbReference>
<evidence type="ECO:0000313" key="14">
    <source>
        <dbReference type="Proteomes" id="UP000824120"/>
    </source>
</evidence>
<evidence type="ECO:0000256" key="1">
    <source>
        <dbReference type="ARBA" id="ARBA00009063"/>
    </source>
</evidence>
<dbReference type="FunFam" id="1.25.40.10:FF:001093">
    <property type="entry name" value="Pentatricopeptide repeat-containing protein At2g34400"/>
    <property type="match status" value="1"/>
</dbReference>
<organism evidence="13 14">
    <name type="scientific">Solanum commersonii</name>
    <name type="common">Commerson's wild potato</name>
    <name type="synonym">Commerson's nightshade</name>
    <dbReference type="NCBI Taxonomy" id="4109"/>
    <lineage>
        <taxon>Eukaryota</taxon>
        <taxon>Viridiplantae</taxon>
        <taxon>Streptophyta</taxon>
        <taxon>Embryophyta</taxon>
        <taxon>Tracheophyta</taxon>
        <taxon>Spermatophyta</taxon>
        <taxon>Magnoliopsida</taxon>
        <taxon>eudicotyledons</taxon>
        <taxon>Gunneridae</taxon>
        <taxon>Pentapetalae</taxon>
        <taxon>asterids</taxon>
        <taxon>lamiids</taxon>
        <taxon>Solanales</taxon>
        <taxon>Solanaceae</taxon>
        <taxon>Solanoideae</taxon>
        <taxon>Solaneae</taxon>
        <taxon>Solanum</taxon>
    </lineage>
</organism>
<dbReference type="Pfam" id="PF00804">
    <property type="entry name" value="Syntaxin"/>
    <property type="match status" value="1"/>
</dbReference>
<evidence type="ECO:0000256" key="8">
    <source>
        <dbReference type="PROSITE-ProRule" id="PRU00708"/>
    </source>
</evidence>
<evidence type="ECO:0000256" key="4">
    <source>
        <dbReference type="ARBA" id="ARBA00022927"/>
    </source>
</evidence>
<reference evidence="13 14" key="1">
    <citation type="submission" date="2020-09" db="EMBL/GenBank/DDBJ databases">
        <title>De no assembly of potato wild relative species, Solanum commersonii.</title>
        <authorList>
            <person name="Cho K."/>
        </authorList>
    </citation>
    <scope>NUCLEOTIDE SEQUENCE [LARGE SCALE GENOMIC DNA]</scope>
    <source>
        <strain evidence="13">LZ3.2</strain>
        <tissue evidence="13">Leaf</tissue>
    </source>
</reference>
<dbReference type="CDD" id="cd15848">
    <property type="entry name" value="SNARE_syntaxin1-like"/>
    <property type="match status" value="1"/>
</dbReference>
<dbReference type="PROSITE" id="PS51375">
    <property type="entry name" value="PPR"/>
    <property type="match status" value="4"/>
</dbReference>
<dbReference type="FunFam" id="1.20.58.70:FF:000003">
    <property type="entry name" value="Qa-SNARE, Sso1/Syntaxin1-type, SYP12A-group"/>
    <property type="match status" value="1"/>
</dbReference>
<dbReference type="SUPFAM" id="SSF48452">
    <property type="entry name" value="TPR-like"/>
    <property type="match status" value="1"/>
</dbReference>
<evidence type="ECO:0000256" key="11">
    <source>
        <dbReference type="SAM" id="Phobius"/>
    </source>
</evidence>
<feature type="domain" description="T-SNARE coiled-coil homology" evidence="12">
    <location>
        <begin position="211"/>
        <end position="273"/>
    </location>
</feature>
<evidence type="ECO:0000256" key="3">
    <source>
        <dbReference type="ARBA" id="ARBA00022737"/>
    </source>
</evidence>
<feature type="repeat" description="PPR" evidence="8">
    <location>
        <begin position="429"/>
        <end position="463"/>
    </location>
</feature>
<evidence type="ECO:0000256" key="9">
    <source>
        <dbReference type="RuleBase" id="RU003858"/>
    </source>
</evidence>
<dbReference type="InterPro" id="IPR046848">
    <property type="entry name" value="E_motif"/>
</dbReference>
<dbReference type="Gene3D" id="1.25.40.10">
    <property type="entry name" value="Tetratricopeptide repeat domain"/>
    <property type="match status" value="5"/>
</dbReference>
<evidence type="ECO:0000256" key="7">
    <source>
        <dbReference type="ARBA" id="ARBA00061659"/>
    </source>
</evidence>